<dbReference type="Gramene" id="EFJ21361">
    <property type="protein sequence ID" value="EFJ21361"/>
    <property type="gene ID" value="SELMODRAFT_417334"/>
</dbReference>
<dbReference type="AlphaFoldDB" id="D8S1W5"/>
<reference evidence="2 3" key="1">
    <citation type="journal article" date="2011" name="Science">
        <title>The Selaginella genome identifies genetic changes associated with the evolution of vascular plants.</title>
        <authorList>
            <person name="Banks J.A."/>
            <person name="Nishiyama T."/>
            <person name="Hasebe M."/>
            <person name="Bowman J.L."/>
            <person name="Gribskov M."/>
            <person name="dePamphilis C."/>
            <person name="Albert V.A."/>
            <person name="Aono N."/>
            <person name="Aoyama T."/>
            <person name="Ambrose B.A."/>
            <person name="Ashton N.W."/>
            <person name="Axtell M.J."/>
            <person name="Barker E."/>
            <person name="Barker M.S."/>
            <person name="Bennetzen J.L."/>
            <person name="Bonawitz N.D."/>
            <person name="Chapple C."/>
            <person name="Cheng C."/>
            <person name="Correa L.G."/>
            <person name="Dacre M."/>
            <person name="DeBarry J."/>
            <person name="Dreyer I."/>
            <person name="Elias M."/>
            <person name="Engstrom E.M."/>
            <person name="Estelle M."/>
            <person name="Feng L."/>
            <person name="Finet C."/>
            <person name="Floyd S.K."/>
            <person name="Frommer W.B."/>
            <person name="Fujita T."/>
            <person name="Gramzow L."/>
            <person name="Gutensohn M."/>
            <person name="Harholt J."/>
            <person name="Hattori M."/>
            <person name="Heyl A."/>
            <person name="Hirai T."/>
            <person name="Hiwatashi Y."/>
            <person name="Ishikawa M."/>
            <person name="Iwata M."/>
            <person name="Karol K.G."/>
            <person name="Koehler B."/>
            <person name="Kolukisaoglu U."/>
            <person name="Kubo M."/>
            <person name="Kurata T."/>
            <person name="Lalonde S."/>
            <person name="Li K."/>
            <person name="Li Y."/>
            <person name="Litt A."/>
            <person name="Lyons E."/>
            <person name="Manning G."/>
            <person name="Maruyama T."/>
            <person name="Michael T.P."/>
            <person name="Mikami K."/>
            <person name="Miyazaki S."/>
            <person name="Morinaga S."/>
            <person name="Murata T."/>
            <person name="Mueller-Roeber B."/>
            <person name="Nelson D.R."/>
            <person name="Obara M."/>
            <person name="Oguri Y."/>
            <person name="Olmstead R.G."/>
            <person name="Onodera N."/>
            <person name="Petersen B.L."/>
            <person name="Pils B."/>
            <person name="Prigge M."/>
            <person name="Rensing S.A."/>
            <person name="Riano-Pachon D.M."/>
            <person name="Roberts A.W."/>
            <person name="Sato Y."/>
            <person name="Scheller H.V."/>
            <person name="Schulz B."/>
            <person name="Schulz C."/>
            <person name="Shakirov E.V."/>
            <person name="Shibagaki N."/>
            <person name="Shinohara N."/>
            <person name="Shippen D.E."/>
            <person name="Soerensen I."/>
            <person name="Sotooka R."/>
            <person name="Sugimoto N."/>
            <person name="Sugita M."/>
            <person name="Sumikawa N."/>
            <person name="Tanurdzic M."/>
            <person name="Theissen G."/>
            <person name="Ulvskov P."/>
            <person name="Wakazuki S."/>
            <person name="Weng J.K."/>
            <person name="Willats W.W."/>
            <person name="Wipf D."/>
            <person name="Wolf P.G."/>
            <person name="Yang L."/>
            <person name="Zimmer A.D."/>
            <person name="Zhu Q."/>
            <person name="Mitros T."/>
            <person name="Hellsten U."/>
            <person name="Loque D."/>
            <person name="Otillar R."/>
            <person name="Salamov A."/>
            <person name="Schmutz J."/>
            <person name="Shapiro H."/>
            <person name="Lindquist E."/>
            <person name="Lucas S."/>
            <person name="Rokhsar D."/>
            <person name="Grigoriev I.V."/>
        </authorList>
    </citation>
    <scope>NUCLEOTIDE SEQUENCE [LARGE SCALE GENOMIC DNA]</scope>
</reference>
<dbReference type="PANTHER" id="PTHR37171:SF1">
    <property type="entry name" value="SERINE_THREONINE-PROTEIN KINASE YRZF-RELATED"/>
    <property type="match status" value="1"/>
</dbReference>
<dbReference type="InterPro" id="IPR052396">
    <property type="entry name" value="Meiotic_Drive_Suppr_Kinase"/>
</dbReference>
<evidence type="ECO:0000313" key="2">
    <source>
        <dbReference type="EMBL" id="EFJ21361.1"/>
    </source>
</evidence>
<dbReference type="KEGG" id="smo:SELMODRAFT_417334"/>
<keyword evidence="3" id="KW-1185">Reference proteome</keyword>
<dbReference type="EMBL" id="GL377599">
    <property type="protein sequence ID" value="EFJ21361.1"/>
    <property type="molecule type" value="Genomic_DNA"/>
</dbReference>
<dbReference type="SUPFAM" id="SSF56112">
    <property type="entry name" value="Protein kinase-like (PK-like)"/>
    <property type="match status" value="1"/>
</dbReference>
<dbReference type="HOGENOM" id="CLU_624689_0_0_1"/>
<protein>
    <recommendedName>
        <fullName evidence="4">Protein kinase domain-containing protein</fullName>
    </recommendedName>
</protein>
<organism evidence="3">
    <name type="scientific">Selaginella moellendorffii</name>
    <name type="common">Spikemoss</name>
    <dbReference type="NCBI Taxonomy" id="88036"/>
    <lineage>
        <taxon>Eukaryota</taxon>
        <taxon>Viridiplantae</taxon>
        <taxon>Streptophyta</taxon>
        <taxon>Embryophyta</taxon>
        <taxon>Tracheophyta</taxon>
        <taxon>Lycopodiopsida</taxon>
        <taxon>Selaginellales</taxon>
        <taxon>Selaginellaceae</taxon>
        <taxon>Selaginella</taxon>
    </lineage>
</organism>
<feature type="transmembrane region" description="Helical" evidence="1">
    <location>
        <begin position="121"/>
        <end position="143"/>
    </location>
</feature>
<evidence type="ECO:0000256" key="1">
    <source>
        <dbReference type="SAM" id="Phobius"/>
    </source>
</evidence>
<dbReference type="PANTHER" id="PTHR37171">
    <property type="entry name" value="SERINE/THREONINE-PROTEIN KINASE YRZF-RELATED"/>
    <property type="match status" value="1"/>
</dbReference>
<keyword evidence="1" id="KW-0812">Transmembrane</keyword>
<accession>D8S1W5</accession>
<name>D8S1W5_SELML</name>
<feature type="transmembrane region" description="Helical" evidence="1">
    <location>
        <begin position="155"/>
        <end position="173"/>
    </location>
</feature>
<dbReference type="InParanoid" id="D8S1W5"/>
<keyword evidence="1" id="KW-0472">Membrane</keyword>
<dbReference type="InterPro" id="IPR011009">
    <property type="entry name" value="Kinase-like_dom_sf"/>
</dbReference>
<evidence type="ECO:0000313" key="3">
    <source>
        <dbReference type="Proteomes" id="UP000001514"/>
    </source>
</evidence>
<proteinExistence type="predicted"/>
<sequence>MASGNSKKGTLLLWNYSPPPEPVIHLNQLAGILVPRCSPAYMRLPLLEFICPVDDSFVVVDWPGFKTGFQAWWASHCTDPAKVESVAVYRQELQYTFSKDIEMVLQIVIYPFLAKGESFHFCWTVVSFNGVAYLSLPVLLISVTSKGDQSMYSFARFWAYMLLNSVAFGVMAFDDDRLALCMRDSIQLRAYITSREDAATLFKLGYLINLARNNNPALAEAQEAAILWKPVRVSRLYEQKHLFIELAKKMGLTAIATTELECLDVSSLQGMVRLHSSSSCVVRAAWKGKQVVLKMRDLSLSDRWSEVLIKTIWEGEVYMRLNSLQGQCIPTLYSVGFLHGGMFSFLMMSDARVGDMLLPHPTCPPEAALAVAQGCREAVSDMHGMGILHGDLAFSNMAVSQRPGGGYVGMLVGFSQARFAEESLLAKEWLHLERLLNLVQVIRRS</sequence>
<evidence type="ECO:0008006" key="4">
    <source>
        <dbReference type="Google" id="ProtNLM"/>
    </source>
</evidence>
<gene>
    <name evidence="2" type="ORF">SELMODRAFT_417334</name>
</gene>
<keyword evidence="1" id="KW-1133">Transmembrane helix</keyword>
<dbReference type="Proteomes" id="UP000001514">
    <property type="component" value="Unassembled WGS sequence"/>
</dbReference>